<reference evidence="1" key="1">
    <citation type="journal article" date="2015" name="Nature">
        <title>Complex archaea that bridge the gap between prokaryotes and eukaryotes.</title>
        <authorList>
            <person name="Spang A."/>
            <person name="Saw J.H."/>
            <person name="Jorgensen S.L."/>
            <person name="Zaremba-Niedzwiedzka K."/>
            <person name="Martijn J."/>
            <person name="Lind A.E."/>
            <person name="van Eijk R."/>
            <person name="Schleper C."/>
            <person name="Guy L."/>
            <person name="Ettema T.J."/>
        </authorList>
    </citation>
    <scope>NUCLEOTIDE SEQUENCE</scope>
</reference>
<dbReference type="EMBL" id="LAZR01011341">
    <property type="protein sequence ID" value="KKM62226.1"/>
    <property type="molecule type" value="Genomic_DNA"/>
</dbReference>
<proteinExistence type="predicted"/>
<evidence type="ECO:0000313" key="1">
    <source>
        <dbReference type="EMBL" id="KKM62226.1"/>
    </source>
</evidence>
<accession>A0A0F9JIP8</accession>
<dbReference type="AlphaFoldDB" id="A0A0F9JIP8"/>
<name>A0A0F9JIP8_9ZZZZ</name>
<sequence>MASCEKCWADAGSAMTGNMVEQYHKLIDERKETPCTPEEQAGLSAYICGECGRRTVHQYAKVCMNPDCEPIK</sequence>
<gene>
    <name evidence="1" type="ORF">LCGC14_1523770</name>
</gene>
<organism evidence="1">
    <name type="scientific">marine sediment metagenome</name>
    <dbReference type="NCBI Taxonomy" id="412755"/>
    <lineage>
        <taxon>unclassified sequences</taxon>
        <taxon>metagenomes</taxon>
        <taxon>ecological metagenomes</taxon>
    </lineage>
</organism>
<comment type="caution">
    <text evidence="1">The sequence shown here is derived from an EMBL/GenBank/DDBJ whole genome shotgun (WGS) entry which is preliminary data.</text>
</comment>
<protein>
    <submittedName>
        <fullName evidence="1">Uncharacterized protein</fullName>
    </submittedName>
</protein>